<dbReference type="GO" id="GO:0034976">
    <property type="term" value="P:response to endoplasmic reticulum stress"/>
    <property type="evidence" value="ECO:0007669"/>
    <property type="project" value="TreeGrafter"/>
</dbReference>
<dbReference type="InterPro" id="IPR013766">
    <property type="entry name" value="Thioredoxin_domain"/>
</dbReference>
<dbReference type="Gene3D" id="3.40.30.10">
    <property type="entry name" value="Glutaredoxin"/>
    <property type="match status" value="1"/>
</dbReference>
<dbReference type="PROSITE" id="PS51352">
    <property type="entry name" value="THIOREDOXIN_2"/>
    <property type="match status" value="1"/>
</dbReference>
<dbReference type="GO" id="GO:0005783">
    <property type="term" value="C:endoplasmic reticulum"/>
    <property type="evidence" value="ECO:0007669"/>
    <property type="project" value="TreeGrafter"/>
</dbReference>
<reference evidence="2" key="1">
    <citation type="journal article" date="2020" name="Nature">
        <title>Giant virus diversity and host interactions through global metagenomics.</title>
        <authorList>
            <person name="Schulz F."/>
            <person name="Roux S."/>
            <person name="Paez-Espino D."/>
            <person name="Jungbluth S."/>
            <person name="Walsh D.A."/>
            <person name="Denef V.J."/>
            <person name="McMahon K.D."/>
            <person name="Konstantinidis K.T."/>
            <person name="Eloe-Fadrosh E.A."/>
            <person name="Kyrpides N.C."/>
            <person name="Woyke T."/>
        </authorList>
    </citation>
    <scope>NUCLEOTIDE SEQUENCE</scope>
    <source>
        <strain evidence="2">GVMAG-M-3300023174-130</strain>
    </source>
</reference>
<dbReference type="GO" id="GO:0006457">
    <property type="term" value="P:protein folding"/>
    <property type="evidence" value="ECO:0007669"/>
    <property type="project" value="TreeGrafter"/>
</dbReference>
<dbReference type="InterPro" id="IPR036249">
    <property type="entry name" value="Thioredoxin-like_sf"/>
</dbReference>
<name>A0A6C0D8S9_9ZZZZ</name>
<sequence length="177" mass="20789">MIFLHIDPTTKNTEEFNKHLKNGKDIFVLFYLEGCGPCNATKPEWKKLHNVFAHNDNHNIVIADVDQIVMNKFKKLKVQPKGFPAIYHISKNGKVYFDYDEAEISKKDRSIDSFVEWIESHIKKSSRGKQMRGGKWSLKYKHSINCAHPKGFSQRQHCKYGRKKLRSIKNKTKKIRK</sequence>
<dbReference type="AlphaFoldDB" id="A0A6C0D8S9"/>
<dbReference type="PANTHER" id="PTHR18929">
    <property type="entry name" value="PROTEIN DISULFIDE ISOMERASE"/>
    <property type="match status" value="1"/>
</dbReference>
<dbReference type="InterPro" id="IPR017937">
    <property type="entry name" value="Thioredoxin_CS"/>
</dbReference>
<dbReference type="PANTHER" id="PTHR18929:SF240">
    <property type="entry name" value="PROTEIN DISULFIDE-ISOMERASE"/>
    <property type="match status" value="1"/>
</dbReference>
<organism evidence="2">
    <name type="scientific">viral metagenome</name>
    <dbReference type="NCBI Taxonomy" id="1070528"/>
    <lineage>
        <taxon>unclassified sequences</taxon>
        <taxon>metagenomes</taxon>
        <taxon>organismal metagenomes</taxon>
    </lineage>
</organism>
<accession>A0A6C0D8S9</accession>
<dbReference type="EMBL" id="MN739550">
    <property type="protein sequence ID" value="QHT12772.1"/>
    <property type="molecule type" value="Genomic_DNA"/>
</dbReference>
<protein>
    <recommendedName>
        <fullName evidence="1">Thioredoxin domain-containing protein</fullName>
    </recommendedName>
</protein>
<dbReference type="Pfam" id="PF00085">
    <property type="entry name" value="Thioredoxin"/>
    <property type="match status" value="1"/>
</dbReference>
<dbReference type="PROSITE" id="PS00194">
    <property type="entry name" value="THIOREDOXIN_1"/>
    <property type="match status" value="1"/>
</dbReference>
<dbReference type="SUPFAM" id="SSF52833">
    <property type="entry name" value="Thioredoxin-like"/>
    <property type="match status" value="1"/>
</dbReference>
<dbReference type="GO" id="GO:0003756">
    <property type="term" value="F:protein disulfide isomerase activity"/>
    <property type="evidence" value="ECO:0007669"/>
    <property type="project" value="TreeGrafter"/>
</dbReference>
<evidence type="ECO:0000259" key="1">
    <source>
        <dbReference type="PROSITE" id="PS51352"/>
    </source>
</evidence>
<proteinExistence type="predicted"/>
<evidence type="ECO:0000313" key="2">
    <source>
        <dbReference type="EMBL" id="QHT12772.1"/>
    </source>
</evidence>
<feature type="domain" description="Thioredoxin" evidence="1">
    <location>
        <begin position="1"/>
        <end position="123"/>
    </location>
</feature>
<dbReference type="CDD" id="cd02961">
    <property type="entry name" value="PDI_a_family"/>
    <property type="match status" value="1"/>
</dbReference>